<sequence length="46" mass="5146">MALIRLCMPPSSKRTTSTPERLPTLQDFSRLLDEGMDVNMPALSPK</sequence>
<evidence type="ECO:0000313" key="3">
    <source>
        <dbReference type="EMBL" id="KAJ6824404.1"/>
    </source>
</evidence>
<evidence type="ECO:0000313" key="2">
    <source>
        <dbReference type="EMBL" id="KAJ6816359.1"/>
    </source>
</evidence>
<reference evidence="3" key="2">
    <citation type="submission" date="2023-04" db="EMBL/GenBank/DDBJ databases">
        <authorList>
            <person name="Bruccoleri R.E."/>
            <person name="Oakeley E.J."/>
            <person name="Faust A.-M."/>
            <person name="Dessus-Babus S."/>
            <person name="Altorfer M."/>
            <person name="Burckhardt D."/>
            <person name="Oertli M."/>
            <person name="Naumann U."/>
            <person name="Petersen F."/>
            <person name="Wong J."/>
        </authorList>
    </citation>
    <scope>NUCLEOTIDE SEQUENCE</scope>
    <source>
        <strain evidence="3">GSM-AAB239-AS_SAM_17_03QT</strain>
        <tissue evidence="3">Leaf</tissue>
    </source>
</reference>
<keyword evidence="4" id="KW-1185">Reference proteome</keyword>
<organism evidence="3 4">
    <name type="scientific">Iris pallida</name>
    <name type="common">Sweet iris</name>
    <dbReference type="NCBI Taxonomy" id="29817"/>
    <lineage>
        <taxon>Eukaryota</taxon>
        <taxon>Viridiplantae</taxon>
        <taxon>Streptophyta</taxon>
        <taxon>Embryophyta</taxon>
        <taxon>Tracheophyta</taxon>
        <taxon>Spermatophyta</taxon>
        <taxon>Magnoliopsida</taxon>
        <taxon>Liliopsida</taxon>
        <taxon>Asparagales</taxon>
        <taxon>Iridaceae</taxon>
        <taxon>Iridoideae</taxon>
        <taxon>Irideae</taxon>
        <taxon>Iris</taxon>
    </lineage>
</organism>
<evidence type="ECO:0000256" key="1">
    <source>
        <dbReference type="SAM" id="MobiDB-lite"/>
    </source>
</evidence>
<accession>A0AAX6G6N9</accession>
<dbReference type="Proteomes" id="UP001140949">
    <property type="component" value="Unassembled WGS sequence"/>
</dbReference>
<dbReference type="AlphaFoldDB" id="A0AAX6G6N9"/>
<gene>
    <name evidence="3" type="ORF">M6B38_382520</name>
    <name evidence="2" type="ORF">M6B38_416300</name>
</gene>
<protein>
    <submittedName>
        <fullName evidence="3">BRCA1-associated RING domain protein 1-like</fullName>
    </submittedName>
</protein>
<name>A0AAX6G6N9_IRIPA</name>
<dbReference type="EMBL" id="JANAVB010022018">
    <property type="protein sequence ID" value="KAJ6824404.1"/>
    <property type="molecule type" value="Genomic_DNA"/>
</dbReference>
<evidence type="ECO:0000313" key="4">
    <source>
        <dbReference type="Proteomes" id="UP001140949"/>
    </source>
</evidence>
<dbReference type="EMBL" id="JANAVB010028199">
    <property type="protein sequence ID" value="KAJ6816359.1"/>
    <property type="molecule type" value="Genomic_DNA"/>
</dbReference>
<feature type="region of interest" description="Disordered" evidence="1">
    <location>
        <begin position="1"/>
        <end position="20"/>
    </location>
</feature>
<reference evidence="3" key="1">
    <citation type="journal article" date="2023" name="GigaByte">
        <title>Genome assembly of the bearded iris, Iris pallida Lam.</title>
        <authorList>
            <person name="Bruccoleri R.E."/>
            <person name="Oakeley E.J."/>
            <person name="Faust A.M.E."/>
            <person name="Altorfer M."/>
            <person name="Dessus-Babus S."/>
            <person name="Burckhardt D."/>
            <person name="Oertli M."/>
            <person name="Naumann U."/>
            <person name="Petersen F."/>
            <person name="Wong J."/>
        </authorList>
    </citation>
    <scope>NUCLEOTIDE SEQUENCE</scope>
    <source>
        <strain evidence="3">GSM-AAB239-AS_SAM_17_03QT</strain>
    </source>
</reference>
<comment type="caution">
    <text evidence="3">The sequence shown here is derived from an EMBL/GenBank/DDBJ whole genome shotgun (WGS) entry which is preliminary data.</text>
</comment>
<proteinExistence type="predicted"/>